<feature type="transmembrane region" description="Helical" evidence="1">
    <location>
        <begin position="72"/>
        <end position="102"/>
    </location>
</feature>
<evidence type="ECO:0000313" key="2">
    <source>
        <dbReference type="EMBL" id="RXV74537.1"/>
    </source>
</evidence>
<feature type="transmembrane region" description="Helical" evidence="1">
    <location>
        <begin position="311"/>
        <end position="331"/>
    </location>
</feature>
<dbReference type="OrthoDB" id="2330162at2"/>
<evidence type="ECO:0000313" key="3">
    <source>
        <dbReference type="EMBL" id="TGY56487.1"/>
    </source>
</evidence>
<dbReference type="RefSeq" id="WP_129303264.1">
    <property type="nucleotide sequence ID" value="NZ_QZFR01000029.1"/>
</dbReference>
<dbReference type="Proteomes" id="UP000289316">
    <property type="component" value="Unassembled WGS sequence"/>
</dbReference>
<sequence>MKKISFNKENIFCYTFFVWCLFIDLLITTNYSSRLGGKVQYIIVLGSIAILVAKELASLAELKSYSFFRVAVMVLFLLVTLKIMGNSYGLIFLSAMLFVVSARDVDFEKILKTFIVAILTLFVITIGGNKLGLVGSIFSAQNGRFRNSMGFSYVSFPSQFAFFLTAAYLVWRKKQISYIELLVLLGLDMYIYKNALTTSPFVLSLFLLGYVLVTKLINKDIVVRFSLTRVMASLTFIIAPMILWWLCFRAPLGIFMMVDKFVNNRLNLSVAGIQNFGVSLFGQKVQFITLDSVGRFAANYNYIDSSYFQNLVVNGLVFTVIILLLFTYVAYKSVYYRNDVLTVVLITLSIHAMFDPQMIILWYSPFGMLLGKYFSMDDTNFLPAKLRER</sequence>
<gene>
    <name evidence="2" type="ORF">D6C19_05065</name>
    <name evidence="3" type="ORF">E5340_02805</name>
</gene>
<reference evidence="2 4" key="1">
    <citation type="submission" date="2018-09" db="EMBL/GenBank/DDBJ databases">
        <title>Murine metabolic-syndrome-specific gut microbial biobank.</title>
        <authorList>
            <person name="Liu C."/>
        </authorList>
    </citation>
    <scope>NUCLEOTIDE SEQUENCE [LARGE SCALE GENOMIC DNA]</scope>
    <source>
        <strain evidence="2 4">C-30</strain>
    </source>
</reference>
<dbReference type="EMBL" id="SRYK01000008">
    <property type="protein sequence ID" value="TGY56487.1"/>
    <property type="molecule type" value="Genomic_DNA"/>
</dbReference>
<feature type="transmembrane region" description="Helical" evidence="1">
    <location>
        <begin position="343"/>
        <end position="363"/>
    </location>
</feature>
<protein>
    <submittedName>
        <fullName evidence="2">Polymerase</fullName>
    </submittedName>
</protein>
<evidence type="ECO:0000313" key="5">
    <source>
        <dbReference type="Proteomes" id="UP000306855"/>
    </source>
</evidence>
<dbReference type="EMBL" id="QZFR01000029">
    <property type="protein sequence ID" value="RXV74537.1"/>
    <property type="molecule type" value="Genomic_DNA"/>
</dbReference>
<feature type="transmembrane region" description="Helical" evidence="1">
    <location>
        <begin position="114"/>
        <end position="138"/>
    </location>
</feature>
<evidence type="ECO:0000313" key="4">
    <source>
        <dbReference type="Proteomes" id="UP000289316"/>
    </source>
</evidence>
<comment type="caution">
    <text evidence="2">The sequence shown here is derived from an EMBL/GenBank/DDBJ whole genome shotgun (WGS) entry which is preliminary data.</text>
</comment>
<feature type="transmembrane region" description="Helical" evidence="1">
    <location>
        <begin position="191"/>
        <end position="213"/>
    </location>
</feature>
<feature type="transmembrane region" description="Helical" evidence="1">
    <location>
        <begin position="234"/>
        <end position="258"/>
    </location>
</feature>
<feature type="transmembrane region" description="Helical" evidence="1">
    <location>
        <begin position="12"/>
        <end position="33"/>
    </location>
</feature>
<organism evidence="2 4">
    <name type="scientific">Ligilactobacillus murinus</name>
    <dbReference type="NCBI Taxonomy" id="1622"/>
    <lineage>
        <taxon>Bacteria</taxon>
        <taxon>Bacillati</taxon>
        <taxon>Bacillota</taxon>
        <taxon>Bacilli</taxon>
        <taxon>Lactobacillales</taxon>
        <taxon>Lactobacillaceae</taxon>
        <taxon>Ligilactobacillus</taxon>
    </lineage>
</organism>
<keyword evidence="1" id="KW-0812">Transmembrane</keyword>
<name>A0A4Q2AYK3_9LACO</name>
<feature type="transmembrane region" description="Helical" evidence="1">
    <location>
        <begin position="39"/>
        <end position="60"/>
    </location>
</feature>
<accession>A0A4Q2AYK3</accession>
<reference evidence="3 5" key="2">
    <citation type="submission" date="2019-04" db="EMBL/GenBank/DDBJ databases">
        <title>Microbes associate with the intestines of laboratory mice.</title>
        <authorList>
            <person name="Navarre W."/>
            <person name="Wong E."/>
            <person name="Huang K."/>
            <person name="Tropini C."/>
            <person name="Ng K."/>
            <person name="Yu B."/>
        </authorList>
    </citation>
    <scope>NUCLEOTIDE SEQUENCE [LARGE SCALE GENOMIC DNA]</scope>
    <source>
        <strain evidence="3 5">NM26_J9</strain>
    </source>
</reference>
<evidence type="ECO:0000256" key="1">
    <source>
        <dbReference type="SAM" id="Phobius"/>
    </source>
</evidence>
<feature type="transmembrane region" description="Helical" evidence="1">
    <location>
        <begin position="150"/>
        <end position="171"/>
    </location>
</feature>
<dbReference type="Proteomes" id="UP000306855">
    <property type="component" value="Unassembled WGS sequence"/>
</dbReference>
<keyword evidence="1" id="KW-0472">Membrane</keyword>
<keyword evidence="1" id="KW-1133">Transmembrane helix</keyword>
<dbReference type="AlphaFoldDB" id="A0A4Q2AYK3"/>
<proteinExistence type="predicted"/>